<evidence type="ECO:0000313" key="8">
    <source>
        <dbReference type="EMBL" id="KAL3785088.1"/>
    </source>
</evidence>
<evidence type="ECO:0000256" key="2">
    <source>
        <dbReference type="ARBA" id="ARBA00012265"/>
    </source>
</evidence>
<evidence type="ECO:0000256" key="4">
    <source>
        <dbReference type="ARBA" id="ARBA00022691"/>
    </source>
</evidence>
<evidence type="ECO:0000313" key="9">
    <source>
        <dbReference type="Proteomes" id="UP001530400"/>
    </source>
</evidence>
<dbReference type="InterPro" id="IPR030382">
    <property type="entry name" value="MeTrfase_TRM5/TYW2"/>
</dbReference>
<dbReference type="SUPFAM" id="SSF53335">
    <property type="entry name" value="S-adenosyl-L-methionine-dependent methyltransferases"/>
    <property type="match status" value="1"/>
</dbReference>
<keyword evidence="9" id="KW-1185">Reference proteome</keyword>
<dbReference type="CDD" id="cd02440">
    <property type="entry name" value="AdoMet_MTases"/>
    <property type="match status" value="1"/>
</dbReference>
<dbReference type="FunFam" id="3.40.50.150:FF:001220">
    <property type="match status" value="1"/>
</dbReference>
<comment type="caution">
    <text evidence="8">The sequence shown here is derived from an EMBL/GenBank/DDBJ whole genome shotgun (WGS) entry which is preliminary data.</text>
</comment>
<dbReference type="PANTHER" id="PTHR23245">
    <property type="entry name" value="TRNA METHYLTRANSFERASE"/>
    <property type="match status" value="1"/>
</dbReference>
<evidence type="ECO:0000256" key="1">
    <source>
        <dbReference type="ARBA" id="ARBA00004797"/>
    </source>
</evidence>
<dbReference type="Gene3D" id="3.40.50.150">
    <property type="entry name" value="Vaccinia Virus protein VP39"/>
    <property type="match status" value="1"/>
</dbReference>
<evidence type="ECO:0000256" key="3">
    <source>
        <dbReference type="ARBA" id="ARBA00022679"/>
    </source>
</evidence>
<name>A0ABD3PC52_9STRA</name>
<dbReference type="GO" id="GO:0006400">
    <property type="term" value="P:tRNA modification"/>
    <property type="evidence" value="ECO:0007669"/>
    <property type="project" value="UniProtKB-ARBA"/>
</dbReference>
<proteinExistence type="predicted"/>
<dbReference type="PROSITE" id="PS51684">
    <property type="entry name" value="SAM_MT_TRM5_TYW2"/>
    <property type="match status" value="1"/>
</dbReference>
<reference evidence="8 9" key="1">
    <citation type="submission" date="2024-10" db="EMBL/GenBank/DDBJ databases">
        <title>Updated reference genomes for cyclostephanoid diatoms.</title>
        <authorList>
            <person name="Roberts W.R."/>
            <person name="Alverson A.J."/>
        </authorList>
    </citation>
    <scope>NUCLEOTIDE SEQUENCE [LARGE SCALE GENOMIC DNA]</scope>
    <source>
        <strain evidence="8 9">AJA010-31</strain>
    </source>
</reference>
<dbReference type="Proteomes" id="UP001530400">
    <property type="component" value="Unassembled WGS sequence"/>
</dbReference>
<evidence type="ECO:0000259" key="7">
    <source>
        <dbReference type="PROSITE" id="PS51684"/>
    </source>
</evidence>
<keyword evidence="4" id="KW-0949">S-adenosyl-L-methionine</keyword>
<evidence type="ECO:0000256" key="6">
    <source>
        <dbReference type="ARBA" id="ARBA00049400"/>
    </source>
</evidence>
<dbReference type="AlphaFoldDB" id="A0ABD3PC52"/>
<dbReference type="PANTHER" id="PTHR23245:SF25">
    <property type="entry name" value="TRNA WYBUTOSINE-SYNTHESIZING PROTEIN 2 HOMOLOG"/>
    <property type="match status" value="1"/>
</dbReference>
<gene>
    <name evidence="8" type="ORF">ACHAWO_000295</name>
</gene>
<dbReference type="GO" id="GO:0102522">
    <property type="term" value="F:tRNA 4-demethylwyosine alpha-amino-alpha-carboxypropyltransferase activity"/>
    <property type="evidence" value="ECO:0007669"/>
    <property type="project" value="UniProtKB-EC"/>
</dbReference>
<accession>A0ABD3PC52</accession>
<protein>
    <recommendedName>
        <fullName evidence="2">tRNA(Phe) (4-demethylwyosine(37)-C(7)) aminocarboxypropyltransferase</fullName>
        <ecNumber evidence="2">2.5.1.114</ecNumber>
    </recommendedName>
</protein>
<dbReference type="EMBL" id="JALLPJ020000703">
    <property type="protein sequence ID" value="KAL3785088.1"/>
    <property type="molecule type" value="Genomic_DNA"/>
</dbReference>
<dbReference type="EC" id="2.5.1.114" evidence="2"/>
<dbReference type="InterPro" id="IPR029063">
    <property type="entry name" value="SAM-dependent_MTases_sf"/>
</dbReference>
<comment type="pathway">
    <text evidence="1">tRNA modification; wybutosine-tRNA(Phe) biosynthesis.</text>
</comment>
<dbReference type="Pfam" id="PF02475">
    <property type="entry name" value="TRM5-TYW2_MTfase"/>
    <property type="match status" value="1"/>
</dbReference>
<feature type="domain" description="SAM-dependent methyltransferase TRM5/TYW2-type" evidence="7">
    <location>
        <begin position="1"/>
        <end position="192"/>
    </location>
</feature>
<sequence>MFSRGNVTEKKRFASFVQEGECVLDMYAGIGYYTLPALIHGKAKTVTACEWNPNAIYALKHNLQANGVQDRVTVLEGDCRESLRALFDSGDVTDTIKQFDRVSLGLLPSSEGGWDIAIASLNQTTGGWLHIHGNVPTAERNLWSHWVCQSLFFLTKKHLYSKDWNAICVHVERVKSFAPLVDHLVADVFVGPTNSPKLSLKYSVGSTGVIDSSGQFHQTDVGEVISPSCALGKDGILHQDWLK</sequence>
<evidence type="ECO:0000256" key="5">
    <source>
        <dbReference type="ARBA" id="ARBA00022694"/>
    </source>
</evidence>
<dbReference type="InterPro" id="IPR056743">
    <property type="entry name" value="TRM5-TYW2-like_MTfase"/>
</dbReference>
<keyword evidence="3" id="KW-0808">Transferase</keyword>
<comment type="catalytic activity">
    <reaction evidence="6">
        <text>4-demethylwyosine(37) in tRNA(Phe) + S-adenosyl-L-methionine = 4-demethyl-7-[(3S)-3-amino-3-carboxypropyl]wyosine(37) in tRNA(Phe) + S-methyl-5'-thioadenosine + H(+)</text>
        <dbReference type="Rhea" id="RHEA:36355"/>
        <dbReference type="Rhea" id="RHEA-COMP:10164"/>
        <dbReference type="Rhea" id="RHEA-COMP:10378"/>
        <dbReference type="ChEBI" id="CHEBI:15378"/>
        <dbReference type="ChEBI" id="CHEBI:17509"/>
        <dbReference type="ChEBI" id="CHEBI:59789"/>
        <dbReference type="ChEBI" id="CHEBI:64315"/>
        <dbReference type="ChEBI" id="CHEBI:73550"/>
        <dbReference type="EC" id="2.5.1.114"/>
    </reaction>
</comment>
<keyword evidence="5" id="KW-0819">tRNA processing</keyword>
<organism evidence="8 9">
    <name type="scientific">Cyclotella atomus</name>
    <dbReference type="NCBI Taxonomy" id="382360"/>
    <lineage>
        <taxon>Eukaryota</taxon>
        <taxon>Sar</taxon>
        <taxon>Stramenopiles</taxon>
        <taxon>Ochrophyta</taxon>
        <taxon>Bacillariophyta</taxon>
        <taxon>Coscinodiscophyceae</taxon>
        <taxon>Thalassiosirophycidae</taxon>
        <taxon>Stephanodiscales</taxon>
        <taxon>Stephanodiscaceae</taxon>
        <taxon>Cyclotella</taxon>
    </lineage>
</organism>